<evidence type="ECO:0000313" key="3">
    <source>
        <dbReference type="Proteomes" id="UP000006101"/>
    </source>
</evidence>
<feature type="domain" description="ArnR1-like winged helix-turn-helix" evidence="1">
    <location>
        <begin position="14"/>
        <end position="94"/>
    </location>
</feature>
<dbReference type="EMBL" id="CP003842">
    <property type="protein sequence ID" value="AFS80351.1"/>
    <property type="molecule type" value="Genomic_DNA"/>
</dbReference>
<name>K0B7B5_9ARCH</name>
<dbReference type="KEGG" id="nkr:NKOR_02255"/>
<dbReference type="AlphaFoldDB" id="K0B7B5"/>
<organism evidence="2 3">
    <name type="scientific">Candidatus Nitrosopumilus koreensis AR1</name>
    <dbReference type="NCBI Taxonomy" id="1229908"/>
    <lineage>
        <taxon>Archaea</taxon>
        <taxon>Nitrososphaerota</taxon>
        <taxon>Nitrososphaeria</taxon>
        <taxon>Nitrosopumilales</taxon>
        <taxon>Nitrosopumilaceae</taxon>
        <taxon>Nitrosopumilus</taxon>
    </lineage>
</organism>
<evidence type="ECO:0000313" key="2">
    <source>
        <dbReference type="EMBL" id="AFS80351.1"/>
    </source>
</evidence>
<dbReference type="Pfam" id="PF14947">
    <property type="entry name" value="HTH_45"/>
    <property type="match status" value="1"/>
</dbReference>
<dbReference type="SUPFAM" id="SSF46785">
    <property type="entry name" value="Winged helix' DNA-binding domain"/>
    <property type="match status" value="1"/>
</dbReference>
<evidence type="ECO:0000259" key="1">
    <source>
        <dbReference type="Pfam" id="PF14947"/>
    </source>
</evidence>
<reference evidence="2 3" key="1">
    <citation type="journal article" date="2012" name="J. Bacteriol.">
        <title>Draft Genome Sequence of an Ammonia-Oxidizing Archaeon, "Candidatus Nitrosopumilus koreensis" AR1, from Marine Sediment.</title>
        <authorList>
            <person name="Park S.J."/>
            <person name="Kim J.G."/>
            <person name="Jung M.Y."/>
            <person name="Kim S.J."/>
            <person name="Cha I.T."/>
            <person name="Kwon K."/>
            <person name="Lee J.H."/>
            <person name="Rhee S.K."/>
        </authorList>
    </citation>
    <scope>NUCLEOTIDE SEQUENCE [LARGE SCALE GENOMIC DNA]</scope>
    <source>
        <strain evidence="2 3">AR1</strain>
    </source>
</reference>
<dbReference type="InterPro" id="IPR036390">
    <property type="entry name" value="WH_DNA-bd_sf"/>
</dbReference>
<dbReference type="PATRIC" id="fig|1229908.8.peg.476"/>
<keyword evidence="3" id="KW-1185">Reference proteome</keyword>
<dbReference type="STRING" id="1229908.NKOR_02255"/>
<dbReference type="HOGENOM" id="CLU_159725_1_2_2"/>
<proteinExistence type="predicted"/>
<accession>K0B7B5</accession>
<dbReference type="CDD" id="cd00090">
    <property type="entry name" value="HTH_ARSR"/>
    <property type="match status" value="1"/>
</dbReference>
<sequence>MKFVGSFMAKAQYRSKMAQMHEILAIISYEGQYGTNVSNIAHKANLSHHTVIESCKQLVESGLVEQHVDKRNRIFQMTDKGRMFFKEMDRFQNLVCSLNLKY</sequence>
<protein>
    <recommendedName>
        <fullName evidence="1">ArnR1-like winged helix-turn-helix domain-containing protein</fullName>
    </recommendedName>
</protein>
<dbReference type="InterPro" id="IPR011991">
    <property type="entry name" value="ArsR-like_HTH"/>
</dbReference>
<dbReference type="InterPro" id="IPR038723">
    <property type="entry name" value="ArnR1-like_HTH"/>
</dbReference>
<dbReference type="Proteomes" id="UP000006101">
    <property type="component" value="Chromosome"/>
</dbReference>
<gene>
    <name evidence="2" type="ORF">NKOR_02255</name>
</gene>
<dbReference type="InterPro" id="IPR036388">
    <property type="entry name" value="WH-like_DNA-bd_sf"/>
</dbReference>
<dbReference type="Gene3D" id="1.10.10.10">
    <property type="entry name" value="Winged helix-like DNA-binding domain superfamily/Winged helix DNA-binding domain"/>
    <property type="match status" value="1"/>
</dbReference>